<dbReference type="CDD" id="cd11297">
    <property type="entry name" value="PIN_LabA-like_N_1"/>
    <property type="match status" value="1"/>
</dbReference>
<dbReference type="STRING" id="198312.SAMN02745193_01066"/>
<protein>
    <submittedName>
        <fullName evidence="2">TIGR00288 family protein</fullName>
    </submittedName>
</protein>
<reference evidence="3" key="1">
    <citation type="submission" date="2016-12" db="EMBL/GenBank/DDBJ databases">
        <authorList>
            <person name="Varghese N."/>
            <person name="Submissions S."/>
        </authorList>
    </citation>
    <scope>NUCLEOTIDE SEQUENCE [LARGE SCALE GENOMIC DNA]</scope>
    <source>
        <strain evidence="3">DSM 11032</strain>
    </source>
</reference>
<gene>
    <name evidence="2" type="ORF">SAMN02745193_01066</name>
</gene>
<dbReference type="Pfam" id="PF01936">
    <property type="entry name" value="NYN"/>
    <property type="match status" value="1"/>
</dbReference>
<evidence type="ECO:0000259" key="1">
    <source>
        <dbReference type="PROSITE" id="PS51644"/>
    </source>
</evidence>
<sequence length="272" mass="30494">MSCHLGVQTRSRKHVGHHHINSALVRAGSALHNMPMAETTLNNIALLIDADNTSPQAIDPVLTVMAELGQVNIRRAYGNFAKDNLSRWDKITNKFGIRPQQQFDISKGKNATDMAMTIDAIDLLYQGKVDGFGLMTSDSDFTPLVTRLRQDGILVYGFGEKKTPEAFQAVCTRFLYIDELIASTRDEAPAAKLESTAQMADLEDLILAAYREAKRDEEGFARLHQVGQIAGNRSSFDVRNYGFKSLSELFESLANFKLERRADNQIWVKRLR</sequence>
<dbReference type="Proteomes" id="UP000184391">
    <property type="component" value="Unassembled WGS sequence"/>
</dbReference>
<dbReference type="Gene3D" id="3.40.50.1010">
    <property type="entry name" value="5'-nuclease"/>
    <property type="match status" value="1"/>
</dbReference>
<dbReference type="InterPro" id="IPR025605">
    <property type="entry name" value="OST-HTH/LOTUS_dom"/>
</dbReference>
<dbReference type="AlphaFoldDB" id="A0A1M7S6D5"/>
<organism evidence="2 3">
    <name type="scientific">Erythrobacter sanguineus</name>
    <dbReference type="NCBI Taxonomy" id="198312"/>
    <lineage>
        <taxon>Bacteria</taxon>
        <taxon>Pseudomonadati</taxon>
        <taxon>Pseudomonadota</taxon>
        <taxon>Alphaproteobacteria</taxon>
        <taxon>Sphingomonadales</taxon>
        <taxon>Erythrobacteraceae</taxon>
        <taxon>Erythrobacter/Porphyrobacter group</taxon>
        <taxon>Erythrobacter</taxon>
    </lineage>
</organism>
<dbReference type="EMBL" id="FRDF01000005">
    <property type="protein sequence ID" value="SHN53958.1"/>
    <property type="molecule type" value="Genomic_DNA"/>
</dbReference>
<name>A0A1M7S6D5_9SPHN</name>
<accession>A0A1M7S6D5</accession>
<proteinExistence type="predicted"/>
<dbReference type="Gene3D" id="3.30.420.610">
    <property type="entry name" value="LOTUS domain-like"/>
    <property type="match status" value="1"/>
</dbReference>
<dbReference type="PROSITE" id="PS51644">
    <property type="entry name" value="HTH_OST"/>
    <property type="match status" value="1"/>
</dbReference>
<dbReference type="InterPro" id="IPR021139">
    <property type="entry name" value="NYN"/>
</dbReference>
<dbReference type="GO" id="GO:0004540">
    <property type="term" value="F:RNA nuclease activity"/>
    <property type="evidence" value="ECO:0007669"/>
    <property type="project" value="InterPro"/>
</dbReference>
<feature type="domain" description="HTH OST-type" evidence="1">
    <location>
        <begin position="198"/>
        <end position="272"/>
    </location>
</feature>
<evidence type="ECO:0000313" key="2">
    <source>
        <dbReference type="EMBL" id="SHN53958.1"/>
    </source>
</evidence>
<dbReference type="CDD" id="cd10146">
    <property type="entry name" value="LabA_like_C"/>
    <property type="match status" value="1"/>
</dbReference>
<dbReference type="InterPro" id="IPR041966">
    <property type="entry name" value="LOTUS-like"/>
</dbReference>
<evidence type="ECO:0000313" key="3">
    <source>
        <dbReference type="Proteomes" id="UP000184391"/>
    </source>
</evidence>
<dbReference type="PANTHER" id="PTHR35811">
    <property type="entry name" value="SLR1870 PROTEIN"/>
    <property type="match status" value="1"/>
</dbReference>
<dbReference type="Pfam" id="PF12872">
    <property type="entry name" value="OST-HTH"/>
    <property type="match status" value="1"/>
</dbReference>
<dbReference type="PANTHER" id="PTHR35811:SF1">
    <property type="entry name" value="HTH OST-TYPE DOMAIN-CONTAINING PROTEIN"/>
    <property type="match status" value="1"/>
</dbReference>
<keyword evidence="3" id="KW-1185">Reference proteome</keyword>